<comment type="subcellular location">
    <subcellularLocation>
        <location evidence="1 7">Cell membrane</location>
        <topology evidence="1 7">Multi-pass membrane protein</topology>
    </subcellularLocation>
</comment>
<evidence type="ECO:0000256" key="3">
    <source>
        <dbReference type="ARBA" id="ARBA00022475"/>
    </source>
</evidence>
<evidence type="ECO:0000313" key="9">
    <source>
        <dbReference type="EMBL" id="SES02212.1"/>
    </source>
</evidence>
<dbReference type="InterPro" id="IPR035906">
    <property type="entry name" value="MetI-like_sf"/>
</dbReference>
<dbReference type="SUPFAM" id="SSF161098">
    <property type="entry name" value="MetI-like"/>
    <property type="match status" value="1"/>
</dbReference>
<dbReference type="RefSeq" id="WP_089742280.1">
    <property type="nucleotide sequence ID" value="NZ_FOGL01000015.1"/>
</dbReference>
<dbReference type="PANTHER" id="PTHR43744">
    <property type="entry name" value="ABC TRANSPORTER PERMEASE PROTEIN MG189-RELATED-RELATED"/>
    <property type="match status" value="1"/>
</dbReference>
<organism evidence="9 10">
    <name type="scientific">Gracilibacillus ureilyticus</name>
    <dbReference type="NCBI Taxonomy" id="531814"/>
    <lineage>
        <taxon>Bacteria</taxon>
        <taxon>Bacillati</taxon>
        <taxon>Bacillota</taxon>
        <taxon>Bacilli</taxon>
        <taxon>Bacillales</taxon>
        <taxon>Bacillaceae</taxon>
        <taxon>Gracilibacillus</taxon>
    </lineage>
</organism>
<dbReference type="CDD" id="cd06261">
    <property type="entry name" value="TM_PBP2"/>
    <property type="match status" value="1"/>
</dbReference>
<dbReference type="Pfam" id="PF00528">
    <property type="entry name" value="BPD_transp_1"/>
    <property type="match status" value="1"/>
</dbReference>
<sequence>MKTQLLIKQNTILIILIVTALVMIGPFIWMISTSLKAFDEVFAYPPHFIPDSWNWENFNNAWNSEPFGRYFFNSIFTTVVIVVLQVITSILAAYAFARLTFKGKNLLFLTVLATMMIPIQVTFIPNFLILSKFGWLNSYLALIVPFSTNAFGIFLIKQAFSQVPTELEEAAKLDGAKHFHIIRYIMVPLSTAAIVTFVLFSVIWHYNDFFWPLIATNNPELRTLQVGISSMISSEGGAQGTQWNLIMAAATFVLLPLIILFIFMQKYIVKGVAKTGLK</sequence>
<keyword evidence="5 7" id="KW-1133">Transmembrane helix</keyword>
<gene>
    <name evidence="9" type="ORF">SAMN04487944_11565</name>
</gene>
<comment type="similarity">
    <text evidence="7">Belongs to the binding-protein-dependent transport system permease family.</text>
</comment>
<dbReference type="InterPro" id="IPR000515">
    <property type="entry name" value="MetI-like"/>
</dbReference>
<evidence type="ECO:0000313" key="10">
    <source>
        <dbReference type="Proteomes" id="UP000199687"/>
    </source>
</evidence>
<feature type="domain" description="ABC transmembrane type-1" evidence="8">
    <location>
        <begin position="71"/>
        <end position="264"/>
    </location>
</feature>
<feature type="transmembrane region" description="Helical" evidence="7">
    <location>
        <begin position="181"/>
        <end position="204"/>
    </location>
</feature>
<evidence type="ECO:0000259" key="8">
    <source>
        <dbReference type="PROSITE" id="PS50928"/>
    </source>
</evidence>
<evidence type="ECO:0000256" key="4">
    <source>
        <dbReference type="ARBA" id="ARBA00022692"/>
    </source>
</evidence>
<keyword evidence="2 7" id="KW-0813">Transport</keyword>
<feature type="transmembrane region" description="Helical" evidence="7">
    <location>
        <begin position="106"/>
        <end position="127"/>
    </location>
</feature>
<dbReference type="AlphaFoldDB" id="A0A1H9TYS6"/>
<name>A0A1H9TYS6_9BACI</name>
<keyword evidence="10" id="KW-1185">Reference proteome</keyword>
<evidence type="ECO:0000256" key="6">
    <source>
        <dbReference type="ARBA" id="ARBA00023136"/>
    </source>
</evidence>
<dbReference type="EMBL" id="FOGL01000015">
    <property type="protein sequence ID" value="SES02212.1"/>
    <property type="molecule type" value="Genomic_DNA"/>
</dbReference>
<evidence type="ECO:0000256" key="7">
    <source>
        <dbReference type="RuleBase" id="RU363032"/>
    </source>
</evidence>
<proteinExistence type="inferred from homology"/>
<dbReference type="Proteomes" id="UP000199687">
    <property type="component" value="Unassembled WGS sequence"/>
</dbReference>
<keyword evidence="6 7" id="KW-0472">Membrane</keyword>
<dbReference type="GO" id="GO:0055085">
    <property type="term" value="P:transmembrane transport"/>
    <property type="evidence" value="ECO:0007669"/>
    <property type="project" value="InterPro"/>
</dbReference>
<dbReference type="STRING" id="531814.SAMN04487944_11565"/>
<dbReference type="PROSITE" id="PS50928">
    <property type="entry name" value="ABC_TM1"/>
    <property type="match status" value="1"/>
</dbReference>
<dbReference type="Gene3D" id="1.10.3720.10">
    <property type="entry name" value="MetI-like"/>
    <property type="match status" value="1"/>
</dbReference>
<accession>A0A1H9TYS6</accession>
<feature type="transmembrane region" description="Helical" evidence="7">
    <location>
        <begin position="70"/>
        <end position="94"/>
    </location>
</feature>
<feature type="transmembrane region" description="Helical" evidence="7">
    <location>
        <begin position="243"/>
        <end position="264"/>
    </location>
</feature>
<reference evidence="9 10" key="1">
    <citation type="submission" date="2016-10" db="EMBL/GenBank/DDBJ databases">
        <authorList>
            <person name="de Groot N.N."/>
        </authorList>
    </citation>
    <scope>NUCLEOTIDE SEQUENCE [LARGE SCALE GENOMIC DNA]</scope>
    <source>
        <strain evidence="9 10">CGMCC 1.7727</strain>
    </source>
</reference>
<feature type="transmembrane region" description="Helical" evidence="7">
    <location>
        <begin position="139"/>
        <end position="160"/>
    </location>
</feature>
<keyword evidence="9" id="KW-0762">Sugar transport</keyword>
<dbReference type="OrthoDB" id="9771544at2"/>
<feature type="transmembrane region" description="Helical" evidence="7">
    <location>
        <begin position="12"/>
        <end position="31"/>
    </location>
</feature>
<evidence type="ECO:0000256" key="2">
    <source>
        <dbReference type="ARBA" id="ARBA00022448"/>
    </source>
</evidence>
<keyword evidence="4 7" id="KW-0812">Transmembrane</keyword>
<protein>
    <submittedName>
        <fullName evidence="9">Multiple sugar transport system permease protein</fullName>
    </submittedName>
</protein>
<dbReference type="PANTHER" id="PTHR43744:SF12">
    <property type="entry name" value="ABC TRANSPORTER PERMEASE PROTEIN MG189-RELATED"/>
    <property type="match status" value="1"/>
</dbReference>
<evidence type="ECO:0000256" key="1">
    <source>
        <dbReference type="ARBA" id="ARBA00004651"/>
    </source>
</evidence>
<keyword evidence="3" id="KW-1003">Cell membrane</keyword>
<dbReference type="GO" id="GO:0005886">
    <property type="term" value="C:plasma membrane"/>
    <property type="evidence" value="ECO:0007669"/>
    <property type="project" value="UniProtKB-SubCell"/>
</dbReference>
<evidence type="ECO:0000256" key="5">
    <source>
        <dbReference type="ARBA" id="ARBA00022989"/>
    </source>
</evidence>